<keyword evidence="9" id="KW-1133">Transmembrane helix</keyword>
<dbReference type="InterPro" id="IPR036179">
    <property type="entry name" value="Ig-like_dom_sf"/>
</dbReference>
<dbReference type="GO" id="GO:0004888">
    <property type="term" value="F:transmembrane signaling receptor activity"/>
    <property type="evidence" value="ECO:0007669"/>
    <property type="project" value="TreeGrafter"/>
</dbReference>
<gene>
    <name evidence="13" type="primary">Cd300a</name>
</gene>
<dbReference type="PANTHER" id="PTHR11860">
    <property type="entry name" value="POLYMERIC-IMMUNOGLOBULIN RECEPTOR"/>
    <property type="match status" value="1"/>
</dbReference>
<feature type="domain" description="Ig-like" evidence="11">
    <location>
        <begin position="17"/>
        <end position="125"/>
    </location>
</feature>
<proteinExistence type="predicted"/>
<keyword evidence="5 9" id="KW-0472">Membrane</keyword>
<feature type="transmembrane region" description="Helical" evidence="9">
    <location>
        <begin position="181"/>
        <end position="203"/>
    </location>
</feature>
<dbReference type="PANTHER" id="PTHR11860:SF87">
    <property type="entry name" value="CMRF35-LIKE MOLECULE 8"/>
    <property type="match status" value="1"/>
</dbReference>
<comment type="subcellular location">
    <subcellularLocation>
        <location evidence="1">Cell membrane</location>
        <topology evidence="1">Single-pass type I membrane protein</topology>
    </subcellularLocation>
</comment>
<evidence type="ECO:0000256" key="2">
    <source>
        <dbReference type="ARBA" id="ARBA00022692"/>
    </source>
</evidence>
<dbReference type="SUPFAM" id="SSF48726">
    <property type="entry name" value="Immunoglobulin"/>
    <property type="match status" value="1"/>
</dbReference>
<dbReference type="GO" id="GO:0002376">
    <property type="term" value="P:immune system process"/>
    <property type="evidence" value="ECO:0007669"/>
    <property type="project" value="UniProtKB-KW"/>
</dbReference>
<dbReference type="InterPro" id="IPR013783">
    <property type="entry name" value="Ig-like_fold"/>
</dbReference>
<dbReference type="InterPro" id="IPR003599">
    <property type="entry name" value="Ig_sub"/>
</dbReference>
<dbReference type="CTD" id="11314"/>
<keyword evidence="4" id="KW-0391">Immunity</keyword>
<dbReference type="Pfam" id="PF15330">
    <property type="entry name" value="SIT"/>
    <property type="match status" value="1"/>
</dbReference>
<evidence type="ECO:0000256" key="3">
    <source>
        <dbReference type="ARBA" id="ARBA00022729"/>
    </source>
</evidence>
<evidence type="ECO:0000256" key="9">
    <source>
        <dbReference type="SAM" id="Phobius"/>
    </source>
</evidence>
<dbReference type="PROSITE" id="PS50835">
    <property type="entry name" value="IG_LIKE"/>
    <property type="match status" value="1"/>
</dbReference>
<dbReference type="KEGG" id="hgl:101724026"/>
<evidence type="ECO:0000256" key="4">
    <source>
        <dbReference type="ARBA" id="ARBA00022859"/>
    </source>
</evidence>
<keyword evidence="12" id="KW-1185">Reference proteome</keyword>
<keyword evidence="3 10" id="KW-0732">Signal</keyword>
<accession>A0AAX6PXC0</accession>
<evidence type="ECO:0000256" key="8">
    <source>
        <dbReference type="SAM" id="MobiDB-lite"/>
    </source>
</evidence>
<evidence type="ECO:0000313" key="13">
    <source>
        <dbReference type="RefSeq" id="XP_004860648.1"/>
    </source>
</evidence>
<dbReference type="InterPro" id="IPR007110">
    <property type="entry name" value="Ig-like_dom"/>
</dbReference>
<keyword evidence="7" id="KW-0675">Receptor</keyword>
<name>A0AAX6PXC0_HETGA</name>
<dbReference type="Pfam" id="PF07686">
    <property type="entry name" value="V-set"/>
    <property type="match status" value="1"/>
</dbReference>
<feature type="signal peptide" evidence="10">
    <location>
        <begin position="1"/>
        <end position="25"/>
    </location>
</feature>
<dbReference type="FunFam" id="2.60.40.10:FF:000370">
    <property type="entry name" value="CMRF35-like molecule 1"/>
    <property type="match status" value="1"/>
</dbReference>
<evidence type="ECO:0000259" key="11">
    <source>
        <dbReference type="PROSITE" id="PS50835"/>
    </source>
</evidence>
<keyword evidence="2 9" id="KW-0812">Transmembrane</keyword>
<dbReference type="AlphaFoldDB" id="A0AAX6PXC0"/>
<dbReference type="RefSeq" id="XP_004860648.1">
    <property type="nucleotide sequence ID" value="XM_004860591.2"/>
</dbReference>
<evidence type="ECO:0000256" key="5">
    <source>
        <dbReference type="ARBA" id="ARBA00023136"/>
    </source>
</evidence>
<feature type="region of interest" description="Disordered" evidence="8">
    <location>
        <begin position="149"/>
        <end position="172"/>
    </location>
</feature>
<dbReference type="Proteomes" id="UP000694906">
    <property type="component" value="Unplaced"/>
</dbReference>
<dbReference type="CDD" id="cd05716">
    <property type="entry name" value="IgV_pIgR_like"/>
    <property type="match status" value="1"/>
</dbReference>
<keyword evidence="6" id="KW-1015">Disulfide bond</keyword>
<evidence type="ECO:0000256" key="10">
    <source>
        <dbReference type="SAM" id="SignalP"/>
    </source>
</evidence>
<sequence length="353" mass="38931">MSPGRGLPWALLLLWLPGCFLLSGSSTMTGTVGGSLRVQCQYEEEDKAHDKYWCRGSLAVLCDKIVETKDSVREVRSGRVTIRDHPANLSFTVTLESLSLQDTGSYWCGVDAPWQEDPAVKVMVSVLPAPSSKPPTSVAVARTSTTTTKVPAMSFTSHGGGSSTHSSSSQENQQNVQDSRLLVLLSLLAVLLLLLVGLSLLAWQIWQRWVKGGEHSGLSQNSSQASEQCEPQYANLQLLPWSLREEPVTPRQVEVEYSTVDFVHYPVWLAPTLRRSHLKAGSWNGLPPGLLPQCDPSFHGQSAGKIFTIPQWCFIHRSRNLTPMGLPPRDPKRRNQSTVWSRSLGTAFLVHLP</sequence>
<evidence type="ECO:0000313" key="12">
    <source>
        <dbReference type="Proteomes" id="UP000694906"/>
    </source>
</evidence>
<evidence type="ECO:0000256" key="6">
    <source>
        <dbReference type="ARBA" id="ARBA00023157"/>
    </source>
</evidence>
<dbReference type="InterPro" id="IPR050671">
    <property type="entry name" value="CD300_family_receptors"/>
</dbReference>
<protein>
    <submittedName>
        <fullName evidence="13">CMRF35-like molecule 8 isoform X1</fullName>
    </submittedName>
</protein>
<feature type="chain" id="PRO_5043444481" evidence="10">
    <location>
        <begin position="26"/>
        <end position="353"/>
    </location>
</feature>
<evidence type="ECO:0000256" key="7">
    <source>
        <dbReference type="ARBA" id="ARBA00023170"/>
    </source>
</evidence>
<organism evidence="12 13">
    <name type="scientific">Heterocephalus glaber</name>
    <name type="common">Naked mole rat</name>
    <dbReference type="NCBI Taxonomy" id="10181"/>
    <lineage>
        <taxon>Eukaryota</taxon>
        <taxon>Metazoa</taxon>
        <taxon>Chordata</taxon>
        <taxon>Craniata</taxon>
        <taxon>Vertebrata</taxon>
        <taxon>Euteleostomi</taxon>
        <taxon>Mammalia</taxon>
        <taxon>Eutheria</taxon>
        <taxon>Euarchontoglires</taxon>
        <taxon>Glires</taxon>
        <taxon>Rodentia</taxon>
        <taxon>Hystricomorpha</taxon>
        <taxon>Bathyergidae</taxon>
        <taxon>Heterocephalus</taxon>
    </lineage>
</organism>
<dbReference type="GeneID" id="101724026"/>
<evidence type="ECO:0000256" key="1">
    <source>
        <dbReference type="ARBA" id="ARBA00004251"/>
    </source>
</evidence>
<reference evidence="13" key="1">
    <citation type="submission" date="2025-08" db="UniProtKB">
        <authorList>
            <consortium name="RefSeq"/>
        </authorList>
    </citation>
    <scope>IDENTIFICATION</scope>
</reference>
<dbReference type="SMART" id="SM00409">
    <property type="entry name" value="IG"/>
    <property type="match status" value="1"/>
</dbReference>
<dbReference type="GO" id="GO:0005886">
    <property type="term" value="C:plasma membrane"/>
    <property type="evidence" value="ECO:0007669"/>
    <property type="project" value="UniProtKB-SubCell"/>
</dbReference>
<dbReference type="Gene3D" id="2.60.40.10">
    <property type="entry name" value="Immunoglobulins"/>
    <property type="match status" value="1"/>
</dbReference>
<dbReference type="InterPro" id="IPR013106">
    <property type="entry name" value="Ig_V-set"/>
</dbReference>